<feature type="transmembrane region" description="Helical" evidence="10">
    <location>
        <begin position="12"/>
        <end position="35"/>
    </location>
</feature>
<evidence type="ECO:0000256" key="7">
    <source>
        <dbReference type="ARBA" id="ARBA00023034"/>
    </source>
</evidence>
<keyword evidence="6 10" id="KW-1133">Transmembrane helix</keyword>
<keyword evidence="3" id="KW-0813">Transport</keyword>
<dbReference type="EMBL" id="JAVFKY010000005">
    <property type="protein sequence ID" value="KAK5576090.1"/>
    <property type="molecule type" value="Genomic_DNA"/>
</dbReference>
<evidence type="ECO:0000256" key="6">
    <source>
        <dbReference type="ARBA" id="ARBA00022989"/>
    </source>
</evidence>
<evidence type="ECO:0000256" key="3">
    <source>
        <dbReference type="ARBA" id="ARBA00022448"/>
    </source>
</evidence>
<comment type="similarity">
    <text evidence="2">Belongs to the SYS1 family.</text>
</comment>
<accession>A0AAN7U0V2</accession>
<keyword evidence="8 10" id="KW-0472">Membrane</keyword>
<dbReference type="PANTHER" id="PTHR12952">
    <property type="entry name" value="SYS1"/>
    <property type="match status" value="1"/>
</dbReference>
<protein>
    <recommendedName>
        <fullName evidence="13">Protein SYS1 homolog</fullName>
    </recommendedName>
</protein>
<comment type="caution">
    <text evidence="11">The sequence shown here is derived from an EMBL/GenBank/DDBJ whole genome shotgun (WGS) entry which is preliminary data.</text>
</comment>
<feature type="transmembrane region" description="Helical" evidence="10">
    <location>
        <begin position="116"/>
        <end position="135"/>
    </location>
</feature>
<dbReference type="AlphaFoldDB" id="A0AAN7U0V2"/>
<dbReference type="Proteomes" id="UP001344447">
    <property type="component" value="Unassembled WGS sequence"/>
</dbReference>
<evidence type="ECO:0000256" key="4">
    <source>
        <dbReference type="ARBA" id="ARBA00022692"/>
    </source>
</evidence>
<dbReference type="GO" id="GO:0005802">
    <property type="term" value="C:trans-Golgi network"/>
    <property type="evidence" value="ECO:0007669"/>
    <property type="project" value="TreeGrafter"/>
</dbReference>
<keyword evidence="5" id="KW-0653">Protein transport</keyword>
<dbReference type="GO" id="GO:0005829">
    <property type="term" value="C:cytosol"/>
    <property type="evidence" value="ECO:0007669"/>
    <property type="project" value="GOC"/>
</dbReference>
<dbReference type="GO" id="GO:0043001">
    <property type="term" value="P:Golgi to plasma membrane protein transport"/>
    <property type="evidence" value="ECO:0007669"/>
    <property type="project" value="TreeGrafter"/>
</dbReference>
<evidence type="ECO:0000256" key="8">
    <source>
        <dbReference type="ARBA" id="ARBA00023136"/>
    </source>
</evidence>
<proteinExistence type="inferred from homology"/>
<keyword evidence="12" id="KW-1185">Reference proteome</keyword>
<feature type="compositionally biased region" description="Low complexity" evidence="9">
    <location>
        <begin position="163"/>
        <end position="209"/>
    </location>
</feature>
<sequence>MFYKYNAWDPKLIIGQILSIQCLYYILLAGILYLLDSMFSSSLSLEQMFEYQSINTHSQSGRVVMTAFLINSLFGSFCLKYIVERSKKCLDHSVTVTFIHFIIVCIVSGFPKTVVWWAIQLIGMVIMAMIGEYLCMRKELMDIPLQRGKDLDSTPITIPPSPHTSSPIINPKNNSNGNSGSSNNNNNNNHFNNNSMNSSSSSIGNGNNPYQPIELEILTRHDEHDD</sequence>
<evidence type="ECO:0008006" key="13">
    <source>
        <dbReference type="Google" id="ProtNLM"/>
    </source>
</evidence>
<feature type="transmembrane region" description="Helical" evidence="10">
    <location>
        <begin position="63"/>
        <end position="83"/>
    </location>
</feature>
<organism evidence="11 12">
    <name type="scientific">Dictyostelium firmibasis</name>
    <dbReference type="NCBI Taxonomy" id="79012"/>
    <lineage>
        <taxon>Eukaryota</taxon>
        <taxon>Amoebozoa</taxon>
        <taxon>Evosea</taxon>
        <taxon>Eumycetozoa</taxon>
        <taxon>Dictyostelia</taxon>
        <taxon>Dictyosteliales</taxon>
        <taxon>Dictyosteliaceae</taxon>
        <taxon>Dictyostelium</taxon>
    </lineage>
</organism>
<evidence type="ECO:0000313" key="12">
    <source>
        <dbReference type="Proteomes" id="UP001344447"/>
    </source>
</evidence>
<reference evidence="11 12" key="1">
    <citation type="submission" date="2023-11" db="EMBL/GenBank/DDBJ databases">
        <title>Dfirmibasis_genome.</title>
        <authorList>
            <person name="Edelbroek B."/>
            <person name="Kjellin J."/>
            <person name="Jerlstrom-Hultqvist J."/>
            <person name="Soderbom F."/>
        </authorList>
    </citation>
    <scope>NUCLEOTIDE SEQUENCE [LARGE SCALE GENOMIC DNA]</scope>
    <source>
        <strain evidence="11 12">TNS-C-14</strain>
    </source>
</reference>
<comment type="subcellular location">
    <subcellularLocation>
        <location evidence="1">Golgi apparatus membrane</location>
        <topology evidence="1">Multi-pass membrane protein</topology>
    </subcellularLocation>
</comment>
<evidence type="ECO:0000256" key="2">
    <source>
        <dbReference type="ARBA" id="ARBA00008160"/>
    </source>
</evidence>
<keyword evidence="7" id="KW-0333">Golgi apparatus</keyword>
<evidence type="ECO:0000256" key="10">
    <source>
        <dbReference type="SAM" id="Phobius"/>
    </source>
</evidence>
<feature type="transmembrane region" description="Helical" evidence="10">
    <location>
        <begin position="90"/>
        <end position="110"/>
    </location>
</feature>
<evidence type="ECO:0000256" key="9">
    <source>
        <dbReference type="SAM" id="MobiDB-lite"/>
    </source>
</evidence>
<evidence type="ECO:0000313" key="11">
    <source>
        <dbReference type="EMBL" id="KAK5576090.1"/>
    </source>
</evidence>
<evidence type="ECO:0000256" key="5">
    <source>
        <dbReference type="ARBA" id="ARBA00022927"/>
    </source>
</evidence>
<keyword evidence="4 10" id="KW-0812">Transmembrane</keyword>
<dbReference type="GO" id="GO:0006895">
    <property type="term" value="P:Golgi to endosome transport"/>
    <property type="evidence" value="ECO:0007669"/>
    <property type="project" value="TreeGrafter"/>
</dbReference>
<name>A0AAN7U0V2_9MYCE</name>
<dbReference type="GO" id="GO:0034067">
    <property type="term" value="P:protein localization to Golgi apparatus"/>
    <property type="evidence" value="ECO:0007669"/>
    <property type="project" value="TreeGrafter"/>
</dbReference>
<dbReference type="GO" id="GO:0000139">
    <property type="term" value="C:Golgi membrane"/>
    <property type="evidence" value="ECO:0007669"/>
    <property type="project" value="UniProtKB-SubCell"/>
</dbReference>
<evidence type="ECO:0000256" key="1">
    <source>
        <dbReference type="ARBA" id="ARBA00004653"/>
    </source>
</evidence>
<dbReference type="InterPro" id="IPR019185">
    <property type="entry name" value="Integral_membrane_SYS1-rel"/>
</dbReference>
<dbReference type="PANTHER" id="PTHR12952:SF0">
    <property type="entry name" value="PROTEIN SYS1 HOMOLOG"/>
    <property type="match status" value="1"/>
</dbReference>
<feature type="region of interest" description="Disordered" evidence="9">
    <location>
        <begin position="151"/>
        <end position="210"/>
    </location>
</feature>
<dbReference type="Pfam" id="PF09801">
    <property type="entry name" value="SYS1"/>
    <property type="match status" value="1"/>
</dbReference>
<gene>
    <name evidence="11" type="ORF">RB653_007228</name>
</gene>